<comment type="caution">
    <text evidence="3">The sequence shown here is derived from an EMBL/GenBank/DDBJ whole genome shotgun (WGS) entry which is preliminary data.</text>
</comment>
<dbReference type="Proteomes" id="UP001519460">
    <property type="component" value="Unassembled WGS sequence"/>
</dbReference>
<sequence>MTDPYSLPYHWERNVYDNRPEYSMEPQTSASGYLTPRQATRLDLHPSRHRPTHDNRGNGLRYNHAHPPSNRYPHELRPVQDYRRDVRMHPYLHPVPGDGDYNREQLALPSPHFRRETESYEHDYVEILPDEGTVEFRHRTVKTCILSVYFGCKATEEYYKNHPCPPPRPFQRNLDSPEQRRMPSHASTLPVQMPSGSATENGPTRVSRNTSADETGGAEGDMTHGSSNRRVLYVLIGVAVVTAVVITGVVVGILRGAPEEPPSESVPEDYISYISAHLHDSFTFEFTFQSSRFLDAQVFHDNRLIATISEVSQEYTATNVSVHGSLQQADFQVDVTFPKVSCRGRRSVQLCCQQQ</sequence>
<evidence type="ECO:0000313" key="4">
    <source>
        <dbReference type="Proteomes" id="UP001519460"/>
    </source>
</evidence>
<dbReference type="EMBL" id="JACVVK020000045">
    <property type="protein sequence ID" value="KAK7499201.1"/>
    <property type="molecule type" value="Genomic_DNA"/>
</dbReference>
<keyword evidence="2" id="KW-0812">Transmembrane</keyword>
<reference evidence="3 4" key="1">
    <citation type="journal article" date="2023" name="Sci. Data">
        <title>Genome assembly of the Korean intertidal mud-creeper Batillaria attramentaria.</title>
        <authorList>
            <person name="Patra A.K."/>
            <person name="Ho P.T."/>
            <person name="Jun S."/>
            <person name="Lee S.J."/>
            <person name="Kim Y."/>
            <person name="Won Y.J."/>
        </authorList>
    </citation>
    <scope>NUCLEOTIDE SEQUENCE [LARGE SCALE GENOMIC DNA]</scope>
    <source>
        <strain evidence="3">Wonlab-2016</strain>
    </source>
</reference>
<feature type="region of interest" description="Disordered" evidence="1">
    <location>
        <begin position="161"/>
        <end position="224"/>
    </location>
</feature>
<gene>
    <name evidence="3" type="ORF">BaRGS_00009461</name>
</gene>
<dbReference type="AlphaFoldDB" id="A0ABD0LJ30"/>
<name>A0ABD0LJ30_9CAEN</name>
<accession>A0ABD0LJ30</accession>
<feature type="compositionally biased region" description="Basic and acidic residues" evidence="1">
    <location>
        <begin position="41"/>
        <end position="56"/>
    </location>
</feature>
<keyword evidence="2" id="KW-0472">Membrane</keyword>
<evidence type="ECO:0000256" key="1">
    <source>
        <dbReference type="SAM" id="MobiDB-lite"/>
    </source>
</evidence>
<feature type="transmembrane region" description="Helical" evidence="2">
    <location>
        <begin position="231"/>
        <end position="254"/>
    </location>
</feature>
<proteinExistence type="predicted"/>
<evidence type="ECO:0000313" key="3">
    <source>
        <dbReference type="EMBL" id="KAK7499201.1"/>
    </source>
</evidence>
<organism evidence="3 4">
    <name type="scientific">Batillaria attramentaria</name>
    <dbReference type="NCBI Taxonomy" id="370345"/>
    <lineage>
        <taxon>Eukaryota</taxon>
        <taxon>Metazoa</taxon>
        <taxon>Spiralia</taxon>
        <taxon>Lophotrochozoa</taxon>
        <taxon>Mollusca</taxon>
        <taxon>Gastropoda</taxon>
        <taxon>Caenogastropoda</taxon>
        <taxon>Sorbeoconcha</taxon>
        <taxon>Cerithioidea</taxon>
        <taxon>Batillariidae</taxon>
        <taxon>Batillaria</taxon>
    </lineage>
</organism>
<evidence type="ECO:0000256" key="2">
    <source>
        <dbReference type="SAM" id="Phobius"/>
    </source>
</evidence>
<protein>
    <submittedName>
        <fullName evidence="3">Uncharacterized protein</fullName>
    </submittedName>
</protein>
<keyword evidence="4" id="KW-1185">Reference proteome</keyword>
<feature type="compositionally biased region" description="Polar residues" evidence="1">
    <location>
        <begin position="185"/>
        <end position="213"/>
    </location>
</feature>
<feature type="region of interest" description="Disordered" evidence="1">
    <location>
        <begin position="41"/>
        <end position="75"/>
    </location>
</feature>
<keyword evidence="2" id="KW-1133">Transmembrane helix</keyword>